<organism evidence="1 2">
    <name type="scientific">Cetraspora pellucida</name>
    <dbReference type="NCBI Taxonomy" id="1433469"/>
    <lineage>
        <taxon>Eukaryota</taxon>
        <taxon>Fungi</taxon>
        <taxon>Fungi incertae sedis</taxon>
        <taxon>Mucoromycota</taxon>
        <taxon>Glomeromycotina</taxon>
        <taxon>Glomeromycetes</taxon>
        <taxon>Diversisporales</taxon>
        <taxon>Gigasporaceae</taxon>
        <taxon>Cetraspora</taxon>
    </lineage>
</organism>
<evidence type="ECO:0000313" key="1">
    <source>
        <dbReference type="EMBL" id="CAG8483313.1"/>
    </source>
</evidence>
<protein>
    <submittedName>
        <fullName evidence="1">5755_t:CDS:1</fullName>
    </submittedName>
</protein>
<gene>
    <name evidence="1" type="ORF">CPELLU_LOCUS1625</name>
</gene>
<name>A0A9N8WAP3_9GLOM</name>
<proteinExistence type="predicted"/>
<comment type="caution">
    <text evidence="1">The sequence shown here is derived from an EMBL/GenBank/DDBJ whole genome shotgun (WGS) entry which is preliminary data.</text>
</comment>
<evidence type="ECO:0000313" key="2">
    <source>
        <dbReference type="Proteomes" id="UP000789759"/>
    </source>
</evidence>
<dbReference type="EMBL" id="CAJVQA010000626">
    <property type="protein sequence ID" value="CAG8483313.1"/>
    <property type="molecule type" value="Genomic_DNA"/>
</dbReference>
<dbReference type="Proteomes" id="UP000789759">
    <property type="component" value="Unassembled WGS sequence"/>
</dbReference>
<keyword evidence="2" id="KW-1185">Reference proteome</keyword>
<reference evidence="1" key="1">
    <citation type="submission" date="2021-06" db="EMBL/GenBank/DDBJ databases">
        <authorList>
            <person name="Kallberg Y."/>
            <person name="Tangrot J."/>
            <person name="Rosling A."/>
        </authorList>
    </citation>
    <scope>NUCLEOTIDE SEQUENCE</scope>
    <source>
        <strain evidence="1">FL966</strain>
    </source>
</reference>
<sequence>MSIICSRPDNVLKPSLCICKNQLYGALLNNRYGKSETMEIRQTCTTNTSSDYGYKMDAKKYKDKEWMSRFETFSDNLDISHRYCSPRINGSITRP</sequence>
<accession>A0A9N8WAP3</accession>
<dbReference type="AlphaFoldDB" id="A0A9N8WAP3"/>